<evidence type="ECO:0000256" key="6">
    <source>
        <dbReference type="PIRSR" id="PIRSR600101-2"/>
    </source>
</evidence>
<feature type="binding site" evidence="6">
    <location>
        <position position="122"/>
    </location>
    <ligand>
        <name>L-glutamate</name>
        <dbReference type="ChEBI" id="CHEBI:29985"/>
    </ligand>
</feature>
<dbReference type="STRING" id="917.SAMN05216326_10818"/>
<comment type="catalytic activity">
    <reaction evidence="2 7">
        <text>glutathione + H2O = L-cysteinylglycine + L-glutamate</text>
        <dbReference type="Rhea" id="RHEA:28807"/>
        <dbReference type="ChEBI" id="CHEBI:15377"/>
        <dbReference type="ChEBI" id="CHEBI:29985"/>
        <dbReference type="ChEBI" id="CHEBI:57925"/>
        <dbReference type="ChEBI" id="CHEBI:61694"/>
        <dbReference type="EC" id="3.4.19.13"/>
    </reaction>
</comment>
<comment type="catalytic activity">
    <reaction evidence="4 7">
        <text>an N-terminal (5-L-glutamyl)-[peptide] + an alpha-amino acid = 5-L-glutamyl amino acid + an N-terminal L-alpha-aminoacyl-[peptide]</text>
        <dbReference type="Rhea" id="RHEA:23904"/>
        <dbReference type="Rhea" id="RHEA-COMP:9780"/>
        <dbReference type="Rhea" id="RHEA-COMP:9795"/>
        <dbReference type="ChEBI" id="CHEBI:77644"/>
        <dbReference type="ChEBI" id="CHEBI:78597"/>
        <dbReference type="ChEBI" id="CHEBI:78599"/>
        <dbReference type="ChEBI" id="CHEBI:78608"/>
        <dbReference type="EC" id="2.3.2.2"/>
    </reaction>
</comment>
<dbReference type="InterPro" id="IPR043137">
    <property type="entry name" value="GGT_ssub_C"/>
</dbReference>
<dbReference type="Gene3D" id="3.60.20.40">
    <property type="match status" value="1"/>
</dbReference>
<dbReference type="InterPro" id="IPR029055">
    <property type="entry name" value="Ntn_hydrolases_N"/>
</dbReference>
<dbReference type="GO" id="GO:0006751">
    <property type="term" value="P:glutathione catabolic process"/>
    <property type="evidence" value="ECO:0007669"/>
    <property type="project" value="UniProtKB-UniRule"/>
</dbReference>
<keyword evidence="8" id="KW-0812">Transmembrane</keyword>
<dbReference type="Proteomes" id="UP000199459">
    <property type="component" value="Unassembled WGS sequence"/>
</dbReference>
<comment type="catalytic activity">
    <reaction evidence="1 7">
        <text>an S-substituted glutathione + H2O = an S-substituted L-cysteinylglycine + L-glutamate</text>
        <dbReference type="Rhea" id="RHEA:59468"/>
        <dbReference type="ChEBI" id="CHEBI:15377"/>
        <dbReference type="ChEBI" id="CHEBI:29985"/>
        <dbReference type="ChEBI" id="CHEBI:90779"/>
        <dbReference type="ChEBI" id="CHEBI:143103"/>
        <dbReference type="EC" id="3.4.19.13"/>
    </reaction>
</comment>
<feature type="binding site" evidence="6">
    <location>
        <begin position="464"/>
        <end position="465"/>
    </location>
    <ligand>
        <name>L-glutamate</name>
        <dbReference type="ChEBI" id="CHEBI:29985"/>
    </ligand>
</feature>
<dbReference type="PRINTS" id="PR01210">
    <property type="entry name" value="GGTRANSPTASE"/>
</dbReference>
<sequence>MITVIRVEYLLLLEARNFIYLLIMQSYLKKSGHALSILSFILWIGFICQAYAGTPAAVVSAHRLATAAGYEILDKGGNAFDAAVAVSAALAVVEPYASGLGGGGFWLLHEANVDRNIMIDGREIAPLEASKTMYLDDNNQPVPGKSLNGPLAAGIPGTPAALAYISQRYGRLDLAQSLAPAIRLAREGFRVDHRFAQTLEFHKKKLAKYTDTAKIFLPGGKPPEPGQIFRQSQLAATLSAIARSGSKGFYEGSVAYELIRSVRNSGGIWHEQDLARYRVIERKPMQFRYKNALITSAPLPSAGGLTLVQALNTLKWLNFEESNVFERVHLVVEALRLSYKNRAELLGDSDFVQVPVELLTSKAYAQQQAALINLKRAGVSMPSQPVKNEGKETTHFSILDKDGNRVAATMSINTFFGSGFVAGDTGILLNNEMDDFAMGTDIPNVFGLYGSQANAIAPGKRPLSSMSPTFVENDENILVFGTPGGSRIISMVLLVILDFVNNNQTDPQKLVAGPRFHHQYLPDFIQIEPETFNSDWVEALQYKGHEVRAMQRKWGNMQMILIDKRNRQSLVASDPRGILDIRY</sequence>
<dbReference type="SUPFAM" id="SSF56235">
    <property type="entry name" value="N-terminal nucleophile aminohydrolases (Ntn hydrolases)"/>
    <property type="match status" value="1"/>
</dbReference>
<dbReference type="PANTHER" id="PTHR43199:SF6">
    <property type="entry name" value="GLUTATHIONE HYDROLASE PROENZYME"/>
    <property type="match status" value="1"/>
</dbReference>
<name>A0A1H8EAV5_9PROT</name>
<organism evidence="9 10">
    <name type="scientific">Nitrosomonas marina</name>
    <dbReference type="NCBI Taxonomy" id="917"/>
    <lineage>
        <taxon>Bacteria</taxon>
        <taxon>Pseudomonadati</taxon>
        <taxon>Pseudomonadota</taxon>
        <taxon>Betaproteobacteria</taxon>
        <taxon>Nitrosomonadales</taxon>
        <taxon>Nitrosomonadaceae</taxon>
        <taxon>Nitrosomonas</taxon>
    </lineage>
</organism>
<evidence type="ECO:0000313" key="9">
    <source>
        <dbReference type="EMBL" id="SEN16622.1"/>
    </source>
</evidence>
<dbReference type="UniPathway" id="UPA00204"/>
<dbReference type="EMBL" id="FOCP01000009">
    <property type="protein sequence ID" value="SEN16622.1"/>
    <property type="molecule type" value="Genomic_DNA"/>
</dbReference>
<evidence type="ECO:0000256" key="1">
    <source>
        <dbReference type="ARBA" id="ARBA00001049"/>
    </source>
</evidence>
<dbReference type="InterPro" id="IPR043138">
    <property type="entry name" value="GGT_lsub"/>
</dbReference>
<dbReference type="GO" id="GO:0036374">
    <property type="term" value="F:glutathione hydrolase activity"/>
    <property type="evidence" value="ECO:0007669"/>
    <property type="project" value="UniProtKB-UniRule"/>
</dbReference>
<dbReference type="EC" id="2.3.2.2" evidence="7"/>
<feature type="active site" description="Nucleophile" evidence="5">
    <location>
        <position position="393"/>
    </location>
</feature>
<dbReference type="GO" id="GO:0103068">
    <property type="term" value="F:leukotriene C4 gamma-glutamyl transferase activity"/>
    <property type="evidence" value="ECO:0007669"/>
    <property type="project" value="UniProtKB-EC"/>
</dbReference>
<keyword evidence="3 7" id="KW-0012">Acyltransferase</keyword>
<evidence type="ECO:0000256" key="4">
    <source>
        <dbReference type="ARBA" id="ARBA00047417"/>
    </source>
</evidence>
<comment type="similarity">
    <text evidence="7">Belongs to the gamma-glutamyltransferase family.</text>
</comment>
<dbReference type="EC" id="3.4.19.13" evidence="7"/>
<reference evidence="9 10" key="1">
    <citation type="submission" date="2016-10" db="EMBL/GenBank/DDBJ databases">
        <authorList>
            <person name="de Groot N.N."/>
        </authorList>
    </citation>
    <scope>NUCLEOTIDE SEQUENCE [LARGE SCALE GENOMIC DNA]</scope>
    <source>
        <strain evidence="9 10">Nm22</strain>
    </source>
</reference>
<dbReference type="AlphaFoldDB" id="A0A1H8EAV5"/>
<evidence type="ECO:0000256" key="5">
    <source>
        <dbReference type="PIRSR" id="PIRSR600101-1"/>
    </source>
</evidence>
<keyword evidence="8" id="KW-1133">Transmembrane helix</keyword>
<comment type="pathway">
    <text evidence="7">Sulfur metabolism; glutathione metabolism.</text>
</comment>
<accession>A0A1H8EAV5</accession>
<keyword evidence="7" id="KW-0865">Zymogen</keyword>
<keyword evidence="7" id="KW-0808">Transferase</keyword>
<keyword evidence="8" id="KW-0472">Membrane</keyword>
<dbReference type="GO" id="GO:0006750">
    <property type="term" value="P:glutathione biosynthetic process"/>
    <property type="evidence" value="ECO:0007669"/>
    <property type="project" value="UniProtKB-KW"/>
</dbReference>
<feature type="binding site" evidence="6">
    <location>
        <position position="435"/>
    </location>
    <ligand>
        <name>L-glutamate</name>
        <dbReference type="ChEBI" id="CHEBI:29985"/>
    </ligand>
</feature>
<dbReference type="Gene3D" id="1.10.246.130">
    <property type="match status" value="1"/>
</dbReference>
<feature type="binding site" evidence="6">
    <location>
        <begin position="411"/>
        <end position="413"/>
    </location>
    <ligand>
        <name>L-glutamate</name>
        <dbReference type="ChEBI" id="CHEBI:29985"/>
    </ligand>
</feature>
<evidence type="ECO:0000313" key="10">
    <source>
        <dbReference type="Proteomes" id="UP000199459"/>
    </source>
</evidence>
<dbReference type="InterPro" id="IPR000101">
    <property type="entry name" value="GGT_peptidase"/>
</dbReference>
<dbReference type="InterPro" id="IPR051792">
    <property type="entry name" value="GGT_bact"/>
</dbReference>
<comment type="subunit">
    <text evidence="7">This enzyme consists of two polypeptide chains, which are synthesized in precursor form from a single polypeptide.</text>
</comment>
<feature type="binding site" evidence="6">
    <location>
        <position position="485"/>
    </location>
    <ligand>
        <name>L-glutamate</name>
        <dbReference type="ChEBI" id="CHEBI:29985"/>
    </ligand>
</feature>
<keyword evidence="7 9" id="KW-0378">Hydrolase</keyword>
<evidence type="ECO:0000256" key="8">
    <source>
        <dbReference type="SAM" id="Phobius"/>
    </source>
</evidence>
<dbReference type="NCBIfam" id="TIGR00066">
    <property type="entry name" value="g_glut_trans"/>
    <property type="match status" value="1"/>
</dbReference>
<proteinExistence type="inferred from homology"/>
<gene>
    <name evidence="9" type="ORF">SAMN05216325_10924</name>
</gene>
<feature type="transmembrane region" description="Helical" evidence="8">
    <location>
        <begin position="34"/>
        <end position="52"/>
    </location>
</feature>
<protein>
    <recommendedName>
        <fullName evidence="7">Glutathione hydrolase proenzyme</fullName>
        <ecNumber evidence="7">2.3.2.2</ecNumber>
        <ecNumber evidence="7">3.4.19.13</ecNumber>
    </recommendedName>
    <component>
        <recommendedName>
            <fullName evidence="7">Glutathione hydrolase large chain</fullName>
        </recommendedName>
    </component>
    <component>
        <recommendedName>
            <fullName evidence="7">Glutathione hydrolase small chain</fullName>
        </recommendedName>
    </component>
</protein>
<comment type="PTM">
    <text evidence="7">Cleaved by autocatalysis into a large and a small subunit.</text>
</comment>
<evidence type="ECO:0000256" key="2">
    <source>
        <dbReference type="ARBA" id="ARBA00001089"/>
    </source>
</evidence>
<dbReference type="PANTHER" id="PTHR43199">
    <property type="entry name" value="GLUTATHIONE HYDROLASE"/>
    <property type="match status" value="1"/>
</dbReference>
<evidence type="ECO:0000256" key="7">
    <source>
        <dbReference type="RuleBase" id="RU368036"/>
    </source>
</evidence>
<evidence type="ECO:0000256" key="3">
    <source>
        <dbReference type="ARBA" id="ARBA00023315"/>
    </source>
</evidence>
<dbReference type="Pfam" id="PF01019">
    <property type="entry name" value="G_glu_transpept"/>
    <property type="match status" value="1"/>
</dbReference>
<keyword evidence="7" id="KW-0317">Glutathione biosynthesis</keyword>